<comment type="caution">
    <text evidence="3">The sequence shown here is derived from an EMBL/GenBank/DDBJ whole genome shotgun (WGS) entry which is preliminary data.</text>
</comment>
<gene>
    <name evidence="3" type="ORF">GCM10011332_16590</name>
</gene>
<reference evidence="3" key="2">
    <citation type="submission" date="2020-09" db="EMBL/GenBank/DDBJ databases">
        <authorList>
            <person name="Sun Q."/>
            <person name="Zhou Y."/>
        </authorList>
    </citation>
    <scope>NUCLEOTIDE SEQUENCE</scope>
    <source>
        <strain evidence="3">CGMCC 1.15254</strain>
    </source>
</reference>
<dbReference type="AlphaFoldDB" id="A0A917BZW2"/>
<proteinExistence type="predicted"/>
<feature type="compositionally biased region" description="Polar residues" evidence="1">
    <location>
        <begin position="103"/>
        <end position="113"/>
    </location>
</feature>
<dbReference type="RefSeq" id="WP_188663774.1">
    <property type="nucleotide sequence ID" value="NZ_BMHV01000010.1"/>
</dbReference>
<name>A0A917BZW2_9PROT</name>
<dbReference type="Gene3D" id="6.10.250.3200">
    <property type="match status" value="1"/>
</dbReference>
<feature type="domain" description="Prion-inhibition and propagation HeLo" evidence="2">
    <location>
        <begin position="23"/>
        <end position="232"/>
    </location>
</feature>
<organism evidence="3 4">
    <name type="scientific">Terasakiella brassicae</name>
    <dbReference type="NCBI Taxonomy" id="1634917"/>
    <lineage>
        <taxon>Bacteria</taxon>
        <taxon>Pseudomonadati</taxon>
        <taxon>Pseudomonadota</taxon>
        <taxon>Alphaproteobacteria</taxon>
        <taxon>Rhodospirillales</taxon>
        <taxon>Terasakiellaceae</taxon>
        <taxon>Terasakiella</taxon>
    </lineage>
</organism>
<accession>A0A917BZW2</accession>
<evidence type="ECO:0000256" key="1">
    <source>
        <dbReference type="SAM" id="MobiDB-lite"/>
    </source>
</evidence>
<sequence length="240" mass="26872">MQDSLSSYTLDAPDRQVSHYQHELFQQCRNTFEAFQGLGDVAEDMRILSLNAELAAGRAGTYGVSIRALTQYTRELVNRLEQINLEMKKIEAFEEDEADATDNQTVEYSADQSDASYEEYEDGAEYATEEYAYDEEQNAAEMDGIAYALQKFNDDNGGVKYLNDQAKRIAEVVSQSNSIATNMAIEAATAGQYEDTFTNVANDMRGFVDTLKNMVTRAQDSIEKAFRAEKSLKEIEAGGR</sequence>
<dbReference type="Pfam" id="PF14479">
    <property type="entry name" value="HeLo"/>
    <property type="match status" value="1"/>
</dbReference>
<reference evidence="3" key="1">
    <citation type="journal article" date="2014" name="Int. J. Syst. Evol. Microbiol.">
        <title>Complete genome sequence of Corynebacterium casei LMG S-19264T (=DSM 44701T), isolated from a smear-ripened cheese.</title>
        <authorList>
            <consortium name="US DOE Joint Genome Institute (JGI-PGF)"/>
            <person name="Walter F."/>
            <person name="Albersmeier A."/>
            <person name="Kalinowski J."/>
            <person name="Ruckert C."/>
        </authorList>
    </citation>
    <scope>NUCLEOTIDE SEQUENCE</scope>
    <source>
        <strain evidence="3">CGMCC 1.15254</strain>
    </source>
</reference>
<dbReference type="InterPro" id="IPR029498">
    <property type="entry name" value="HeLo_dom"/>
</dbReference>
<dbReference type="SUPFAM" id="SSF58104">
    <property type="entry name" value="Methyl-accepting chemotaxis protein (MCP) signaling domain"/>
    <property type="match status" value="2"/>
</dbReference>
<feature type="region of interest" description="Disordered" evidence="1">
    <location>
        <begin position="95"/>
        <end position="117"/>
    </location>
</feature>
<evidence type="ECO:0000313" key="3">
    <source>
        <dbReference type="EMBL" id="GGF63328.1"/>
    </source>
</evidence>
<dbReference type="EMBL" id="BMHV01000010">
    <property type="protein sequence ID" value="GGF63328.1"/>
    <property type="molecule type" value="Genomic_DNA"/>
</dbReference>
<keyword evidence="4" id="KW-1185">Reference proteome</keyword>
<dbReference type="Proteomes" id="UP000632498">
    <property type="component" value="Unassembled WGS sequence"/>
</dbReference>
<evidence type="ECO:0000313" key="4">
    <source>
        <dbReference type="Proteomes" id="UP000632498"/>
    </source>
</evidence>
<evidence type="ECO:0000259" key="2">
    <source>
        <dbReference type="Pfam" id="PF14479"/>
    </source>
</evidence>
<protein>
    <recommendedName>
        <fullName evidence="2">Prion-inhibition and propagation HeLo domain-containing protein</fullName>
    </recommendedName>
</protein>